<dbReference type="WBParaSite" id="nRc.2.0.1.t27112-RA">
    <property type="protein sequence ID" value="nRc.2.0.1.t27112-RA"/>
    <property type="gene ID" value="nRc.2.0.1.g27112"/>
</dbReference>
<evidence type="ECO:0000313" key="1">
    <source>
        <dbReference type="Proteomes" id="UP000887565"/>
    </source>
</evidence>
<sequence>MFAVRIGRIKRKDASRITRKSSSIYLEWLFKQRVSEETQQKFLSMDLIEKSKPRMHPVFSELYWLGIYPDSKIDLNGRINKMFVCETSSSSTI</sequence>
<protein>
    <submittedName>
        <fullName evidence="2">Uncharacterized protein</fullName>
    </submittedName>
</protein>
<accession>A0A915JLZ6</accession>
<proteinExistence type="predicted"/>
<reference evidence="2" key="1">
    <citation type="submission" date="2022-11" db="UniProtKB">
        <authorList>
            <consortium name="WormBaseParasite"/>
        </authorList>
    </citation>
    <scope>IDENTIFICATION</scope>
</reference>
<name>A0A915JLZ6_ROMCU</name>
<keyword evidence="1" id="KW-1185">Reference proteome</keyword>
<dbReference type="Proteomes" id="UP000887565">
    <property type="component" value="Unplaced"/>
</dbReference>
<dbReference type="AlphaFoldDB" id="A0A915JLZ6"/>
<evidence type="ECO:0000313" key="2">
    <source>
        <dbReference type="WBParaSite" id="nRc.2.0.1.t27112-RA"/>
    </source>
</evidence>
<organism evidence="1 2">
    <name type="scientific">Romanomermis culicivorax</name>
    <name type="common">Nematode worm</name>
    <dbReference type="NCBI Taxonomy" id="13658"/>
    <lineage>
        <taxon>Eukaryota</taxon>
        <taxon>Metazoa</taxon>
        <taxon>Ecdysozoa</taxon>
        <taxon>Nematoda</taxon>
        <taxon>Enoplea</taxon>
        <taxon>Dorylaimia</taxon>
        <taxon>Mermithida</taxon>
        <taxon>Mermithoidea</taxon>
        <taxon>Mermithidae</taxon>
        <taxon>Romanomermis</taxon>
    </lineage>
</organism>